<proteinExistence type="predicted"/>
<sequence length="168" mass="18841">MGVSRSRQVLCFNQMKDDFMIYQYPVGVDCVWLASDAAGNLAAFVTGGEGAIPSSVLSNNSIQIEDVEMSICGLDVVSDARLLVPMPRPDDFIDIAKRGIYVFDWQDVSRISRNRIGMYEKIAIPTNPIGLEILPNDLRNLAESVKFVSLFFSEYSRVDVEMLFECRN</sequence>
<evidence type="ECO:0000313" key="1">
    <source>
        <dbReference type="EMBL" id="MDC8756042.1"/>
    </source>
</evidence>
<comment type="caution">
    <text evidence="1">The sequence shown here is derived from an EMBL/GenBank/DDBJ whole genome shotgun (WGS) entry which is preliminary data.</text>
</comment>
<gene>
    <name evidence="1" type="ORF">OIK44_00395</name>
</gene>
<accession>A0ABT5JWY3</accession>
<organism evidence="1 2">
    <name type="scientific">Janthinobacterium fluminis</name>
    <dbReference type="NCBI Taxonomy" id="2987524"/>
    <lineage>
        <taxon>Bacteria</taxon>
        <taxon>Pseudomonadati</taxon>
        <taxon>Pseudomonadota</taxon>
        <taxon>Betaproteobacteria</taxon>
        <taxon>Burkholderiales</taxon>
        <taxon>Oxalobacteraceae</taxon>
        <taxon>Janthinobacterium</taxon>
    </lineage>
</organism>
<dbReference type="Proteomes" id="UP001221208">
    <property type="component" value="Unassembled WGS sequence"/>
</dbReference>
<reference evidence="1 2" key="1">
    <citation type="submission" date="2022-10" db="EMBL/GenBank/DDBJ databases">
        <title>Janthinobacterium sp. hw3 Genome sequencing.</title>
        <authorList>
            <person name="Park S."/>
        </authorList>
    </citation>
    <scope>NUCLEOTIDE SEQUENCE [LARGE SCALE GENOMIC DNA]</scope>
    <source>
        <strain evidence="2">hw3</strain>
    </source>
</reference>
<name>A0ABT5JWY3_9BURK</name>
<keyword evidence="2" id="KW-1185">Reference proteome</keyword>
<protein>
    <submittedName>
        <fullName evidence="1">Uncharacterized protein</fullName>
    </submittedName>
</protein>
<evidence type="ECO:0000313" key="2">
    <source>
        <dbReference type="Proteomes" id="UP001221208"/>
    </source>
</evidence>
<dbReference type="EMBL" id="JAQQXR010000001">
    <property type="protein sequence ID" value="MDC8756042.1"/>
    <property type="molecule type" value="Genomic_DNA"/>
</dbReference>